<keyword evidence="5" id="KW-1185">Reference proteome</keyword>
<dbReference type="PANTHER" id="PTHR12857:SF0">
    <property type="entry name" value="CXXC MOTIF CONTAINING ZINC BINDING PROTEIN"/>
    <property type="match status" value="1"/>
</dbReference>
<dbReference type="eggNOG" id="KOG1296">
    <property type="taxonomic scope" value="Eukaryota"/>
</dbReference>
<dbReference type="GO" id="GO:0008270">
    <property type="term" value="F:zinc ion binding"/>
    <property type="evidence" value="ECO:0007669"/>
    <property type="project" value="TreeGrafter"/>
</dbReference>
<organism evidence="4 5">
    <name type="scientific">Scheffersomyces stipitis (strain ATCC 58785 / CBS 6054 / NBRC 10063 / NRRL Y-11545)</name>
    <name type="common">Yeast</name>
    <name type="synonym">Pichia stipitis</name>
    <dbReference type="NCBI Taxonomy" id="322104"/>
    <lineage>
        <taxon>Eukaryota</taxon>
        <taxon>Fungi</taxon>
        <taxon>Dikarya</taxon>
        <taxon>Ascomycota</taxon>
        <taxon>Saccharomycotina</taxon>
        <taxon>Pichiomycetes</taxon>
        <taxon>Debaryomycetaceae</taxon>
        <taxon>Scheffersomyces</taxon>
    </lineage>
</organism>
<protein>
    <recommendedName>
        <fullName evidence="6">DUF866-domain-containing protein</fullName>
    </recommendedName>
</protein>
<gene>
    <name evidence="4" type="ORF">PICST_36010</name>
</gene>
<dbReference type="PANTHER" id="PTHR12857">
    <property type="entry name" value="CXXC MOTIF CONTAINING ZINC BINDING PROTEIN"/>
    <property type="match status" value="1"/>
</dbReference>
<evidence type="ECO:0000313" key="4">
    <source>
        <dbReference type="EMBL" id="ABN66172.2"/>
    </source>
</evidence>
<accession>A3LU35</accession>
<keyword evidence="2" id="KW-0479">Metal-binding</keyword>
<name>A3LU35_PICST</name>
<sequence>MVKFYLKIYATLEGVTDVEPVDTTDSPQEYIFTIQCTKCRTTHDKPVNINRFEQHEISGSRGEASFVFRCKECKSEHSASITRTSSKLTVDDKKPVAILEIDARGLDFEKFHPEGRYEAVGAETGTKFTDVDLSDDEWYDYDDKAGAEVSITDVKWEISRS</sequence>
<dbReference type="STRING" id="322104.A3LU35"/>
<keyword evidence="3" id="KW-0862">Zinc</keyword>
<dbReference type="RefSeq" id="XP_001384201.2">
    <property type="nucleotide sequence ID" value="XM_001384164.1"/>
</dbReference>
<dbReference type="InterPro" id="IPR008584">
    <property type="entry name" value="CXXC_Zn-binding_euk"/>
</dbReference>
<dbReference type="FunCoup" id="A3LU35">
    <property type="interactions" value="584"/>
</dbReference>
<evidence type="ECO:0000313" key="5">
    <source>
        <dbReference type="Proteomes" id="UP000002258"/>
    </source>
</evidence>
<dbReference type="OrthoDB" id="10248838at2759"/>
<dbReference type="InParanoid" id="A3LU35"/>
<evidence type="ECO:0000256" key="3">
    <source>
        <dbReference type="ARBA" id="ARBA00022833"/>
    </source>
</evidence>
<comment type="similarity">
    <text evidence="1">Belongs to the UPF0587 family.</text>
</comment>
<evidence type="ECO:0000256" key="1">
    <source>
        <dbReference type="ARBA" id="ARBA00007818"/>
    </source>
</evidence>
<dbReference type="SUPFAM" id="SSF141678">
    <property type="entry name" value="MAL13P1.257-like"/>
    <property type="match status" value="1"/>
</dbReference>
<dbReference type="EMBL" id="CP000498">
    <property type="protein sequence ID" value="ABN66172.2"/>
    <property type="molecule type" value="Genomic_DNA"/>
</dbReference>
<dbReference type="HOGENOM" id="CLU_114688_0_0_1"/>
<proteinExistence type="inferred from homology"/>
<dbReference type="Proteomes" id="UP000002258">
    <property type="component" value="Chromosome 4"/>
</dbReference>
<dbReference type="Pfam" id="PF05907">
    <property type="entry name" value="CXXC_Zn-b_euk"/>
    <property type="match status" value="1"/>
</dbReference>
<reference evidence="4 5" key="1">
    <citation type="journal article" date="2007" name="Nat. Biotechnol.">
        <title>Genome sequence of the lignocellulose-bioconverting and xylose-fermenting yeast Pichia stipitis.</title>
        <authorList>
            <person name="Jeffries T.W."/>
            <person name="Grigoriev I.V."/>
            <person name="Grimwood J."/>
            <person name="Laplaza J.M."/>
            <person name="Aerts A."/>
            <person name="Salamov A."/>
            <person name="Schmutz J."/>
            <person name="Lindquist E."/>
            <person name="Dehal P."/>
            <person name="Shapiro H."/>
            <person name="Jin Y.S."/>
            <person name="Passoth V."/>
            <person name="Richardson P.M."/>
        </authorList>
    </citation>
    <scope>NUCLEOTIDE SEQUENCE [LARGE SCALE GENOMIC DNA]</scope>
    <source>
        <strain evidence="5">ATCC 58785 / CBS 6054 / NBRC 10063 / NRRL Y-11545</strain>
    </source>
</reference>
<dbReference type="OMA" id="TAHFVWR"/>
<evidence type="ECO:0000256" key="2">
    <source>
        <dbReference type="ARBA" id="ARBA00022723"/>
    </source>
</evidence>
<evidence type="ECO:0008006" key="6">
    <source>
        <dbReference type="Google" id="ProtNLM"/>
    </source>
</evidence>
<dbReference type="GeneID" id="4838540"/>
<dbReference type="KEGG" id="pic:PICST_36010"/>
<dbReference type="AlphaFoldDB" id="A3LU35"/>